<protein>
    <submittedName>
        <fullName evidence="1">Uncharacterized protein</fullName>
    </submittedName>
</protein>
<organism evidence="1 2">
    <name type="scientific">Streptomyces olivaceoviridis</name>
    <name type="common">Streptomyces corchorusii</name>
    <dbReference type="NCBI Taxonomy" id="1921"/>
    <lineage>
        <taxon>Bacteria</taxon>
        <taxon>Bacillati</taxon>
        <taxon>Actinomycetota</taxon>
        <taxon>Actinomycetes</taxon>
        <taxon>Kitasatosporales</taxon>
        <taxon>Streptomycetaceae</taxon>
        <taxon>Streptomyces</taxon>
    </lineage>
</organism>
<evidence type="ECO:0000313" key="2">
    <source>
        <dbReference type="Proteomes" id="UP001611397"/>
    </source>
</evidence>
<dbReference type="Proteomes" id="UP001611397">
    <property type="component" value="Unassembled WGS sequence"/>
</dbReference>
<dbReference type="EMBL" id="JBIRWM010000013">
    <property type="protein sequence ID" value="MFI2159175.1"/>
    <property type="molecule type" value="Genomic_DNA"/>
</dbReference>
<keyword evidence="2" id="KW-1185">Reference proteome</keyword>
<name>A0ABW7VFA3_STROI</name>
<comment type="caution">
    <text evidence="1">The sequence shown here is derived from an EMBL/GenBank/DDBJ whole genome shotgun (WGS) entry which is preliminary data.</text>
</comment>
<sequence>MLNDSRDSGALVEDNADAVILIHRDDVHDKAPPAPTKPT</sequence>
<dbReference type="RefSeq" id="WP_107120896.1">
    <property type="nucleotide sequence ID" value="NZ_JBIRUT010000015.1"/>
</dbReference>
<accession>A0ABW7VFA3</accession>
<proteinExistence type="predicted"/>
<reference evidence="1 2" key="1">
    <citation type="submission" date="2024-10" db="EMBL/GenBank/DDBJ databases">
        <title>The Natural Products Discovery Center: Release of the First 8490 Sequenced Strains for Exploring Actinobacteria Biosynthetic Diversity.</title>
        <authorList>
            <person name="Kalkreuter E."/>
            <person name="Kautsar S.A."/>
            <person name="Yang D."/>
            <person name="Bader C.D."/>
            <person name="Teijaro C.N."/>
            <person name="Fluegel L."/>
            <person name="Davis C.M."/>
            <person name="Simpson J.R."/>
            <person name="Lauterbach L."/>
            <person name="Steele A.D."/>
            <person name="Gui C."/>
            <person name="Meng S."/>
            <person name="Li G."/>
            <person name="Viehrig K."/>
            <person name="Ye F."/>
            <person name="Su P."/>
            <person name="Kiefer A.F."/>
            <person name="Nichols A."/>
            <person name="Cepeda A.J."/>
            <person name="Yan W."/>
            <person name="Fan B."/>
            <person name="Jiang Y."/>
            <person name="Adhikari A."/>
            <person name="Zheng C.-J."/>
            <person name="Schuster L."/>
            <person name="Cowan T.M."/>
            <person name="Smanski M.J."/>
            <person name="Chevrette M.G."/>
            <person name="De Carvalho L.P.S."/>
            <person name="Shen B."/>
        </authorList>
    </citation>
    <scope>NUCLEOTIDE SEQUENCE [LARGE SCALE GENOMIC DNA]</scope>
    <source>
        <strain evidence="1 2">NPDC020295</strain>
    </source>
</reference>
<evidence type="ECO:0000313" key="1">
    <source>
        <dbReference type="EMBL" id="MFI2159175.1"/>
    </source>
</evidence>
<gene>
    <name evidence="1" type="ORF">ACH49L_26375</name>
</gene>